<gene>
    <name evidence="5" type="ORF">B0180_04665</name>
</gene>
<accession>A0A1S9ZLK7</accession>
<dbReference type="CDD" id="cd06257">
    <property type="entry name" value="DnaJ"/>
    <property type="match status" value="1"/>
</dbReference>
<dbReference type="Pfam" id="PF00226">
    <property type="entry name" value="DnaJ"/>
    <property type="match status" value="1"/>
</dbReference>
<proteinExistence type="predicted"/>
<evidence type="ECO:0000256" key="2">
    <source>
        <dbReference type="SAM" id="MobiDB-lite"/>
    </source>
</evidence>
<dbReference type="PRINTS" id="PR00625">
    <property type="entry name" value="JDOMAIN"/>
</dbReference>
<dbReference type="PROSITE" id="PS50076">
    <property type="entry name" value="DNAJ_2"/>
    <property type="match status" value="1"/>
</dbReference>
<dbReference type="PANTHER" id="PTHR43096">
    <property type="entry name" value="DNAJ HOMOLOG 1, MITOCHONDRIAL-RELATED"/>
    <property type="match status" value="1"/>
</dbReference>
<dbReference type="GO" id="GO:0051082">
    <property type="term" value="F:unfolded protein binding"/>
    <property type="evidence" value="ECO:0007669"/>
    <property type="project" value="TreeGrafter"/>
</dbReference>
<keyword evidence="3" id="KW-0812">Transmembrane</keyword>
<dbReference type="SMART" id="SM00271">
    <property type="entry name" value="DnaJ"/>
    <property type="match status" value="1"/>
</dbReference>
<dbReference type="SUPFAM" id="SSF46565">
    <property type="entry name" value="Chaperone J-domain"/>
    <property type="match status" value="1"/>
</dbReference>
<feature type="region of interest" description="Disordered" evidence="2">
    <location>
        <begin position="75"/>
        <end position="97"/>
    </location>
</feature>
<protein>
    <submittedName>
        <fullName evidence="5">Molecular chaperone DnaJ</fullName>
    </submittedName>
</protein>
<keyword evidence="3" id="KW-0472">Membrane</keyword>
<evidence type="ECO:0000259" key="4">
    <source>
        <dbReference type="PROSITE" id="PS50076"/>
    </source>
</evidence>
<dbReference type="InterPro" id="IPR001623">
    <property type="entry name" value="DnaJ_domain"/>
</dbReference>
<name>A0A1S9ZLK7_9GAMM</name>
<dbReference type="PANTHER" id="PTHR43096:SF58">
    <property type="entry name" value="CHAPERONE DNAJ-DOMAIN SUPERFAMILY PROTEIN"/>
    <property type="match status" value="1"/>
</dbReference>
<keyword evidence="3" id="KW-1133">Transmembrane helix</keyword>
<feature type="domain" description="J" evidence="4">
    <location>
        <begin position="5"/>
        <end position="65"/>
    </location>
</feature>
<dbReference type="InterPro" id="IPR036869">
    <property type="entry name" value="J_dom_sf"/>
</dbReference>
<dbReference type="EMBL" id="MUXT01000005">
    <property type="protein sequence ID" value="OOR84223.1"/>
    <property type="molecule type" value="Genomic_DNA"/>
</dbReference>
<organism evidence="5 6">
    <name type="scientific">Moraxella canis</name>
    <dbReference type="NCBI Taxonomy" id="90239"/>
    <lineage>
        <taxon>Bacteria</taxon>
        <taxon>Pseudomonadati</taxon>
        <taxon>Pseudomonadota</taxon>
        <taxon>Gammaproteobacteria</taxon>
        <taxon>Moraxellales</taxon>
        <taxon>Moraxellaceae</taxon>
        <taxon>Moraxella</taxon>
    </lineage>
</organism>
<evidence type="ECO:0000256" key="3">
    <source>
        <dbReference type="SAM" id="Phobius"/>
    </source>
</evidence>
<dbReference type="Proteomes" id="UP000190322">
    <property type="component" value="Unassembled WGS sequence"/>
</dbReference>
<dbReference type="RefSeq" id="WP_078255876.1">
    <property type="nucleotide sequence ID" value="NZ_MUXT01000005.1"/>
</dbReference>
<dbReference type="AlphaFoldDB" id="A0A1S9ZLK7"/>
<evidence type="ECO:0000313" key="6">
    <source>
        <dbReference type="Proteomes" id="UP000190322"/>
    </source>
</evidence>
<dbReference type="Gene3D" id="1.10.287.110">
    <property type="entry name" value="DnaJ domain"/>
    <property type="match status" value="1"/>
</dbReference>
<comment type="caution">
    <text evidence="5">The sequence shown here is derived from an EMBL/GenBank/DDBJ whole genome shotgun (WGS) entry which is preliminary data.</text>
</comment>
<sequence length="373" mass="41183">MAQQTYYDILGISQNAGIEIIHAAYQALNQKYQTAPNATEQLIQIRQAYAVLSDPIKRAEYDSWLRMSRQFGQSTPPPFGAHPANTPPIGTAGYRTQSPKAKGSSAAAWVIGILAALIAVAVLAYVLVSSSGFFGDQDEPVTPLEQAPSQATQAPELHPIEPIAPPTPTATPQQQAARDQAHAAYLAAVGRINAVWKSLPKTTQDSLRDEQRSINNAREQTCKAQAASQYSHPLDIEAARYHCEVPMLDERTQTLRVYAASIASQPTIVREPIYVPTPVYVDSDDPVSHTTPSEARALYDDAVANINAVWNSLPDEMRQILRDEQRAVNADRERRCKTYAQSVYQSRSDQTVARYLCEVPELDERAAELSQYY</sequence>
<dbReference type="GO" id="GO:0005737">
    <property type="term" value="C:cytoplasm"/>
    <property type="evidence" value="ECO:0007669"/>
    <property type="project" value="TreeGrafter"/>
</dbReference>
<feature type="region of interest" description="Disordered" evidence="2">
    <location>
        <begin position="139"/>
        <end position="176"/>
    </location>
</feature>
<evidence type="ECO:0000256" key="1">
    <source>
        <dbReference type="ARBA" id="ARBA00023186"/>
    </source>
</evidence>
<reference evidence="5 6" key="1">
    <citation type="submission" date="2017-02" db="EMBL/GenBank/DDBJ databases">
        <title>Draft genome sequence of Moraxella canis CCUG 8415A type strain.</title>
        <authorList>
            <person name="Engstrom-Jakobsson H."/>
            <person name="Salva-Serra F."/>
            <person name="Thorell K."/>
            <person name="Gonzales-Siles L."/>
            <person name="Karlsson R."/>
            <person name="Boulund F."/>
            <person name="Engstrand L."/>
            <person name="Moore E."/>
        </authorList>
    </citation>
    <scope>NUCLEOTIDE SEQUENCE [LARGE SCALE GENOMIC DNA]</scope>
    <source>
        <strain evidence="5 6">CCUG 8415A</strain>
    </source>
</reference>
<evidence type="ECO:0000313" key="5">
    <source>
        <dbReference type="EMBL" id="OOR84223.1"/>
    </source>
</evidence>
<keyword evidence="1" id="KW-0143">Chaperone</keyword>
<feature type="transmembrane region" description="Helical" evidence="3">
    <location>
        <begin position="106"/>
        <end position="128"/>
    </location>
</feature>
<dbReference type="GO" id="GO:0042026">
    <property type="term" value="P:protein refolding"/>
    <property type="evidence" value="ECO:0007669"/>
    <property type="project" value="TreeGrafter"/>
</dbReference>